<keyword evidence="3" id="KW-1003">Cell membrane</keyword>
<evidence type="ECO:0000256" key="2">
    <source>
        <dbReference type="ARBA" id="ARBA00010792"/>
    </source>
</evidence>
<sequence length="104" mass="11289">MSVFLAVLRAWAAFLAGTNRMPWGPFLFFNGLGGIIWAMLCGLGGYFLGDNIHRVAGPIGYITIVLGLLGTVASLIFVRHHEQRLEEEAERAIPGSLDTSRSVS</sequence>
<keyword evidence="4 7" id="KW-0812">Transmembrane</keyword>
<evidence type="ECO:0000313" key="9">
    <source>
        <dbReference type="Proteomes" id="UP000597444"/>
    </source>
</evidence>
<accession>A0A8J3IJ54</accession>
<feature type="transmembrane region" description="Helical" evidence="7">
    <location>
        <begin position="59"/>
        <end position="78"/>
    </location>
</feature>
<evidence type="ECO:0000313" key="8">
    <source>
        <dbReference type="EMBL" id="GHO94623.1"/>
    </source>
</evidence>
<gene>
    <name evidence="8" type="ORF">KSF_046710</name>
</gene>
<reference evidence="8" key="1">
    <citation type="submission" date="2020-10" db="EMBL/GenBank/DDBJ databases">
        <title>Taxonomic study of unclassified bacteria belonging to the class Ktedonobacteria.</title>
        <authorList>
            <person name="Yabe S."/>
            <person name="Wang C.M."/>
            <person name="Zheng Y."/>
            <person name="Sakai Y."/>
            <person name="Cavaletti L."/>
            <person name="Monciardini P."/>
            <person name="Donadio S."/>
        </authorList>
    </citation>
    <scope>NUCLEOTIDE SEQUENCE</scope>
    <source>
        <strain evidence="8">ID150040</strain>
    </source>
</reference>
<evidence type="ECO:0000256" key="4">
    <source>
        <dbReference type="ARBA" id="ARBA00022692"/>
    </source>
</evidence>
<evidence type="ECO:0000256" key="5">
    <source>
        <dbReference type="ARBA" id="ARBA00022989"/>
    </source>
</evidence>
<dbReference type="PANTHER" id="PTHR42709">
    <property type="entry name" value="ALKALINE PHOSPHATASE LIKE PROTEIN"/>
    <property type="match status" value="1"/>
</dbReference>
<dbReference type="RefSeq" id="WP_220205338.1">
    <property type="nucleotide sequence ID" value="NZ_BNJK01000001.1"/>
</dbReference>
<feature type="transmembrane region" description="Helical" evidence="7">
    <location>
        <begin position="26"/>
        <end position="47"/>
    </location>
</feature>
<evidence type="ECO:0000256" key="1">
    <source>
        <dbReference type="ARBA" id="ARBA00004651"/>
    </source>
</evidence>
<name>A0A8J3IJ54_9CHLR</name>
<dbReference type="Proteomes" id="UP000597444">
    <property type="component" value="Unassembled WGS sequence"/>
</dbReference>
<protein>
    <recommendedName>
        <fullName evidence="10">DedA family protein</fullName>
    </recommendedName>
</protein>
<dbReference type="GO" id="GO:0005886">
    <property type="term" value="C:plasma membrane"/>
    <property type="evidence" value="ECO:0007669"/>
    <property type="project" value="UniProtKB-SubCell"/>
</dbReference>
<keyword evidence="9" id="KW-1185">Reference proteome</keyword>
<proteinExistence type="inferred from homology"/>
<evidence type="ECO:0000256" key="6">
    <source>
        <dbReference type="ARBA" id="ARBA00023136"/>
    </source>
</evidence>
<evidence type="ECO:0000256" key="7">
    <source>
        <dbReference type="SAM" id="Phobius"/>
    </source>
</evidence>
<keyword evidence="6 7" id="KW-0472">Membrane</keyword>
<evidence type="ECO:0008006" key="10">
    <source>
        <dbReference type="Google" id="ProtNLM"/>
    </source>
</evidence>
<dbReference type="PANTHER" id="PTHR42709:SF6">
    <property type="entry name" value="UNDECAPRENYL PHOSPHATE TRANSPORTER A"/>
    <property type="match status" value="1"/>
</dbReference>
<keyword evidence="5 7" id="KW-1133">Transmembrane helix</keyword>
<dbReference type="InterPro" id="IPR051311">
    <property type="entry name" value="DedA_domain"/>
</dbReference>
<comment type="similarity">
    <text evidence="2">Belongs to the DedA family.</text>
</comment>
<organism evidence="8 9">
    <name type="scientific">Reticulibacter mediterranei</name>
    <dbReference type="NCBI Taxonomy" id="2778369"/>
    <lineage>
        <taxon>Bacteria</taxon>
        <taxon>Bacillati</taxon>
        <taxon>Chloroflexota</taxon>
        <taxon>Ktedonobacteria</taxon>
        <taxon>Ktedonobacterales</taxon>
        <taxon>Reticulibacteraceae</taxon>
        <taxon>Reticulibacter</taxon>
    </lineage>
</organism>
<dbReference type="EMBL" id="BNJK01000001">
    <property type="protein sequence ID" value="GHO94623.1"/>
    <property type="molecule type" value="Genomic_DNA"/>
</dbReference>
<comment type="caution">
    <text evidence="8">The sequence shown here is derived from an EMBL/GenBank/DDBJ whole genome shotgun (WGS) entry which is preliminary data.</text>
</comment>
<dbReference type="AlphaFoldDB" id="A0A8J3IJ54"/>
<comment type="subcellular location">
    <subcellularLocation>
        <location evidence="1">Cell membrane</location>
        <topology evidence="1">Multi-pass membrane protein</topology>
    </subcellularLocation>
</comment>
<evidence type="ECO:0000256" key="3">
    <source>
        <dbReference type="ARBA" id="ARBA00022475"/>
    </source>
</evidence>